<evidence type="ECO:0000313" key="1">
    <source>
        <dbReference type="EMBL" id="EKC18270.1"/>
    </source>
</evidence>
<dbReference type="AlphaFoldDB" id="K1PP72"/>
<dbReference type="HOGENOM" id="CLU_1257158_0_0_1"/>
<proteinExistence type="predicted"/>
<organism evidence="1">
    <name type="scientific">Magallana gigas</name>
    <name type="common">Pacific oyster</name>
    <name type="synonym">Crassostrea gigas</name>
    <dbReference type="NCBI Taxonomy" id="29159"/>
    <lineage>
        <taxon>Eukaryota</taxon>
        <taxon>Metazoa</taxon>
        <taxon>Spiralia</taxon>
        <taxon>Lophotrochozoa</taxon>
        <taxon>Mollusca</taxon>
        <taxon>Bivalvia</taxon>
        <taxon>Autobranchia</taxon>
        <taxon>Pteriomorphia</taxon>
        <taxon>Ostreida</taxon>
        <taxon>Ostreoidea</taxon>
        <taxon>Ostreidae</taxon>
        <taxon>Magallana</taxon>
    </lineage>
</organism>
<name>K1PP72_MAGGI</name>
<evidence type="ECO:0008006" key="2">
    <source>
        <dbReference type="Google" id="ProtNLM"/>
    </source>
</evidence>
<reference evidence="1" key="1">
    <citation type="journal article" date="2012" name="Nature">
        <title>The oyster genome reveals stress adaptation and complexity of shell formation.</title>
        <authorList>
            <person name="Zhang G."/>
            <person name="Fang X."/>
            <person name="Guo X."/>
            <person name="Li L."/>
            <person name="Luo R."/>
            <person name="Xu F."/>
            <person name="Yang P."/>
            <person name="Zhang L."/>
            <person name="Wang X."/>
            <person name="Qi H."/>
            <person name="Xiong Z."/>
            <person name="Que H."/>
            <person name="Xie Y."/>
            <person name="Holland P.W."/>
            <person name="Paps J."/>
            <person name="Zhu Y."/>
            <person name="Wu F."/>
            <person name="Chen Y."/>
            <person name="Wang J."/>
            <person name="Peng C."/>
            <person name="Meng J."/>
            <person name="Yang L."/>
            <person name="Liu J."/>
            <person name="Wen B."/>
            <person name="Zhang N."/>
            <person name="Huang Z."/>
            <person name="Zhu Q."/>
            <person name="Feng Y."/>
            <person name="Mount A."/>
            <person name="Hedgecock D."/>
            <person name="Xu Z."/>
            <person name="Liu Y."/>
            <person name="Domazet-Loso T."/>
            <person name="Du Y."/>
            <person name="Sun X."/>
            <person name="Zhang S."/>
            <person name="Liu B."/>
            <person name="Cheng P."/>
            <person name="Jiang X."/>
            <person name="Li J."/>
            <person name="Fan D."/>
            <person name="Wang W."/>
            <person name="Fu W."/>
            <person name="Wang T."/>
            <person name="Wang B."/>
            <person name="Zhang J."/>
            <person name="Peng Z."/>
            <person name="Li Y."/>
            <person name="Li N."/>
            <person name="Wang J."/>
            <person name="Chen M."/>
            <person name="He Y."/>
            <person name="Tan F."/>
            <person name="Song X."/>
            <person name="Zheng Q."/>
            <person name="Huang R."/>
            <person name="Yang H."/>
            <person name="Du X."/>
            <person name="Chen L."/>
            <person name="Yang M."/>
            <person name="Gaffney P.M."/>
            <person name="Wang S."/>
            <person name="Luo L."/>
            <person name="She Z."/>
            <person name="Ming Y."/>
            <person name="Huang W."/>
            <person name="Zhang S."/>
            <person name="Huang B."/>
            <person name="Zhang Y."/>
            <person name="Qu T."/>
            <person name="Ni P."/>
            <person name="Miao G."/>
            <person name="Wang J."/>
            <person name="Wang Q."/>
            <person name="Steinberg C.E."/>
            <person name="Wang H."/>
            <person name="Li N."/>
            <person name="Qian L."/>
            <person name="Zhang G."/>
            <person name="Li Y."/>
            <person name="Yang H."/>
            <person name="Liu X."/>
            <person name="Wang J."/>
            <person name="Yin Y."/>
            <person name="Wang J."/>
        </authorList>
    </citation>
    <scope>NUCLEOTIDE SEQUENCE [LARGE SCALE GENOMIC DNA]</scope>
    <source>
        <strain evidence="1">05x7-T-G4-1.051#20</strain>
    </source>
</reference>
<accession>K1PP72</accession>
<gene>
    <name evidence="1" type="ORF">CGI_10013998</name>
</gene>
<dbReference type="EMBL" id="JH818752">
    <property type="protein sequence ID" value="EKC18270.1"/>
    <property type="molecule type" value="Genomic_DNA"/>
</dbReference>
<dbReference type="InParanoid" id="K1PP72"/>
<sequence length="220" mass="25019">MTRGKPEEQLLIVDSKTTTTTTIGTPAIPCKDNLPHCDVYGDDICTTYPSWAEVNCRAYCRFCKPLGDEILGYLAGVEEHEIMARTGHRSIEFVRQYKRASDNMMKEVSAVLEPKRFRKSDEPTSTITTTYLDSSRSMDVDNSATGPIFTNCTFNFGGFLDDGYSMQFHEDDDFLRLVRRGAVRPLVPEEQVKDVWLEALEANDDDRQDVSHFKDYVTDT</sequence>
<protein>
    <recommendedName>
        <fullName evidence="2">ShKT domain-containing protein</fullName>
    </recommendedName>
</protein>